<dbReference type="Pfam" id="PF08635">
    <property type="entry name" value="ox_reductase_C"/>
    <property type="match status" value="1"/>
</dbReference>
<reference evidence="7 8" key="1">
    <citation type="journal article" date="2012" name="Appl. Environ. Microbiol.">
        <title>Short-read sequencing for genomic analysis of the brown rot fungus Fibroporia radiculosa.</title>
        <authorList>
            <person name="Tang J.D."/>
            <person name="Perkins A.D."/>
            <person name="Sonstegard T.S."/>
            <person name="Schroeder S.G."/>
            <person name="Burgess S.C."/>
            <person name="Diehl S.V."/>
        </authorList>
    </citation>
    <scope>NUCLEOTIDE SEQUENCE [LARGE SCALE GENOMIC DNA]</scope>
    <source>
        <strain evidence="7 8">TFFH 294</strain>
    </source>
</reference>
<evidence type="ECO:0000313" key="8">
    <source>
        <dbReference type="Proteomes" id="UP000006352"/>
    </source>
</evidence>
<dbReference type="HOGENOM" id="CLU_357156_0_0_1"/>
<dbReference type="STRING" id="599839.J4GPD3"/>
<evidence type="ECO:0000256" key="3">
    <source>
        <dbReference type="ARBA" id="ARBA00023274"/>
    </source>
</evidence>
<dbReference type="GO" id="GO:0003735">
    <property type="term" value="F:structural constituent of ribosome"/>
    <property type="evidence" value="ECO:0007669"/>
    <property type="project" value="InterPro"/>
</dbReference>
<dbReference type="OrthoDB" id="10250282at2759"/>
<evidence type="ECO:0008006" key="9">
    <source>
        <dbReference type="Google" id="ProtNLM"/>
    </source>
</evidence>
<accession>J4GPD3</accession>
<evidence type="ECO:0000259" key="6">
    <source>
        <dbReference type="Pfam" id="PF08635"/>
    </source>
</evidence>
<keyword evidence="2" id="KW-0689">Ribosomal protein</keyword>
<feature type="domain" description="Gfo/Idh/MocA-like oxidoreductase N-terminal" evidence="5">
    <location>
        <begin position="399"/>
        <end position="537"/>
    </location>
</feature>
<evidence type="ECO:0000256" key="1">
    <source>
        <dbReference type="ARBA" id="ARBA00010228"/>
    </source>
</evidence>
<dbReference type="InterPro" id="IPR052515">
    <property type="entry name" value="Gfo/Idh/MocA_Oxidoreductase"/>
</dbReference>
<dbReference type="InterPro" id="IPR000683">
    <property type="entry name" value="Gfo/Idh/MocA-like_OxRdtase_N"/>
</dbReference>
<feature type="compositionally biased region" description="Low complexity" evidence="4">
    <location>
        <begin position="137"/>
        <end position="153"/>
    </location>
</feature>
<proteinExistence type="inferred from homology"/>
<dbReference type="InParanoid" id="J4GPD3"/>
<dbReference type="GeneID" id="24097321"/>
<dbReference type="InterPro" id="IPR001931">
    <property type="entry name" value="Ribosomal_eS21"/>
</dbReference>
<dbReference type="Gene3D" id="3.30.360.10">
    <property type="entry name" value="Dihydrodipicolinate Reductase, domain 2"/>
    <property type="match status" value="1"/>
</dbReference>
<dbReference type="GO" id="GO:0042274">
    <property type="term" value="P:ribosomal small subunit biogenesis"/>
    <property type="evidence" value="ECO:0007669"/>
    <property type="project" value="UniProtKB-ARBA"/>
</dbReference>
<dbReference type="RefSeq" id="XP_012181693.1">
    <property type="nucleotide sequence ID" value="XM_012326303.1"/>
</dbReference>
<dbReference type="GO" id="GO:1990904">
    <property type="term" value="C:ribonucleoprotein complex"/>
    <property type="evidence" value="ECO:0007669"/>
    <property type="project" value="UniProtKB-KW"/>
</dbReference>
<dbReference type="Gene3D" id="3.30.1230.20">
    <property type="match status" value="1"/>
</dbReference>
<dbReference type="Pfam" id="PF01408">
    <property type="entry name" value="GFO_IDH_MocA"/>
    <property type="match status" value="1"/>
</dbReference>
<feature type="region of interest" description="Disordered" evidence="4">
    <location>
        <begin position="216"/>
        <end position="235"/>
    </location>
</feature>
<dbReference type="GO" id="GO:0022626">
    <property type="term" value="C:cytosolic ribosome"/>
    <property type="evidence" value="ECO:0007669"/>
    <property type="project" value="UniProtKB-ARBA"/>
</dbReference>
<protein>
    <recommendedName>
        <fullName evidence="9">40S ribosomal protein S21</fullName>
    </recommendedName>
</protein>
<organism evidence="7 8">
    <name type="scientific">Fibroporia radiculosa</name>
    <dbReference type="NCBI Taxonomy" id="599839"/>
    <lineage>
        <taxon>Eukaryota</taxon>
        <taxon>Fungi</taxon>
        <taxon>Dikarya</taxon>
        <taxon>Basidiomycota</taxon>
        <taxon>Agaricomycotina</taxon>
        <taxon>Agaricomycetes</taxon>
        <taxon>Polyporales</taxon>
        <taxon>Fibroporiaceae</taxon>
        <taxon>Fibroporia</taxon>
    </lineage>
</organism>
<dbReference type="FunFam" id="3.30.1230.20:FF:000001">
    <property type="entry name" value="40S ribosomal protein S21"/>
    <property type="match status" value="1"/>
</dbReference>
<dbReference type="AlphaFoldDB" id="J4GPD3"/>
<dbReference type="InterPro" id="IPR013944">
    <property type="entry name" value="OxRdtase_put_C"/>
</dbReference>
<keyword evidence="3" id="KW-0687">Ribonucleoprotein</keyword>
<gene>
    <name evidence="7" type="ORF">FIBRA_04508</name>
</gene>
<dbReference type="EMBL" id="HE797078">
    <property type="protein sequence ID" value="CCM02410.1"/>
    <property type="molecule type" value="Genomic_DNA"/>
</dbReference>
<feature type="region of interest" description="Disordered" evidence="4">
    <location>
        <begin position="74"/>
        <end position="153"/>
    </location>
</feature>
<dbReference type="SUPFAM" id="SSF55347">
    <property type="entry name" value="Glyceraldehyde-3-phosphate dehydrogenase-like, C-terminal domain"/>
    <property type="match status" value="1"/>
</dbReference>
<evidence type="ECO:0000256" key="4">
    <source>
        <dbReference type="SAM" id="MobiDB-lite"/>
    </source>
</evidence>
<dbReference type="PANTHER" id="PTHR43249">
    <property type="entry name" value="UDP-N-ACETYL-2-AMINO-2-DEOXY-D-GLUCURONATE OXIDASE"/>
    <property type="match status" value="1"/>
</dbReference>
<evidence type="ECO:0000313" key="7">
    <source>
        <dbReference type="EMBL" id="CCM02410.1"/>
    </source>
</evidence>
<dbReference type="GO" id="GO:0006412">
    <property type="term" value="P:translation"/>
    <property type="evidence" value="ECO:0007669"/>
    <property type="project" value="InterPro"/>
</dbReference>
<evidence type="ECO:0000259" key="5">
    <source>
        <dbReference type="Pfam" id="PF01408"/>
    </source>
</evidence>
<dbReference type="Proteomes" id="UP000006352">
    <property type="component" value="Unassembled WGS sequence"/>
</dbReference>
<comment type="similarity">
    <text evidence="1">Belongs to the eukaryotic ribosomal protein eS21 family.</text>
</comment>
<dbReference type="Pfam" id="PF01249">
    <property type="entry name" value="Ribosomal_S21e"/>
    <property type="match status" value="1"/>
</dbReference>
<feature type="compositionally biased region" description="Basic and acidic residues" evidence="4">
    <location>
        <begin position="123"/>
        <end position="136"/>
    </location>
</feature>
<dbReference type="GO" id="GO:0000166">
    <property type="term" value="F:nucleotide binding"/>
    <property type="evidence" value="ECO:0007669"/>
    <property type="project" value="InterPro"/>
</dbReference>
<sequence>MENDQGILVDLYVPRKCAATNRLITAKDHASVQISIADVDADGRALSTSTTFALCGQVRAMGESDDSLNRLATKAGSPAAVGKADRGGCQQRPRRNNGNADNGPRYSSFTSMTSEPSLSAPRHSQDDEARSLRAGELDAPPKSSSSPLLPDLDLPQSKLDLTLTFESILSDPTPSSEDPEIKAVEKRASNVFKLTQENAKLQAELRAMTERLEAAERKQRELSQRGSRERARTPSLSVFLSTTSSSILISAQHGQSTPLHPRLPRPGHVCEQASLRLGLALLAPSVGLLLPPPLDRPIEAGANGQVQSEFTYVLSRLVVPSLMGSSVSVVNINSVSGLLHRHTVRAHMLADITTAGKLFYRSDLRFRHGTVMVFSVKPRDSEIPSSIFSLAHIWLWLIFVGAGNIMFGSDEGPWNHSFRFEHKLGPRLKVVALIDPAIDRATAVLQKKCETFVRSAYENTRVFRTLEDFVKNMSRKDTPRAVIVGSPPMFRGTMQSGRDVELQILRYFPGVAMFIEKPSATGPSSEIEEAFKVAKHITDSSTICSRHRYMLRYLKAVQMMKQIINDNNLTVMATVARYACAYEAIAKPDWWDKSKSAGPIIEQGTHFCDLSRYFGGEVDMTTVTAHSLEWDENAGHLSKMVVDETAIPPENRIPRVTAATWKYDSGAVGSFTHLVALQGHDYSCELEVYADGYQLKLVNPYVQPVLFVRRPGSDHEESYRFPDDDPFFSEISVLIDNIEDIEEDPETAQILSSFEDACKTYQLTWAIREATERNRKLKYDAGAEK</sequence>
<keyword evidence="8" id="KW-1185">Reference proteome</keyword>
<dbReference type="InterPro" id="IPR038579">
    <property type="entry name" value="Ribosomal_eS21_sf"/>
</dbReference>
<name>J4GPD3_9APHY</name>
<evidence type="ECO:0000256" key="2">
    <source>
        <dbReference type="ARBA" id="ARBA00022980"/>
    </source>
</evidence>
<feature type="domain" description="Oxidoreductase putative C-terminal" evidence="6">
    <location>
        <begin position="552"/>
        <end position="693"/>
    </location>
</feature>
<feature type="compositionally biased region" description="Basic and acidic residues" evidence="4">
    <location>
        <begin position="216"/>
        <end position="232"/>
    </location>
</feature>
<feature type="compositionally biased region" description="Polar residues" evidence="4">
    <location>
        <begin position="96"/>
        <end position="117"/>
    </location>
</feature>
<dbReference type="PANTHER" id="PTHR43249:SF1">
    <property type="entry name" value="D-GLUCOSIDE 3-DEHYDROGENASE"/>
    <property type="match status" value="1"/>
</dbReference>